<evidence type="ECO:0000313" key="1">
    <source>
        <dbReference type="EMBL" id="CAG8569069.1"/>
    </source>
</evidence>
<feature type="non-terminal residue" evidence="1">
    <location>
        <position position="1"/>
    </location>
</feature>
<dbReference type="Proteomes" id="UP000789405">
    <property type="component" value="Unassembled WGS sequence"/>
</dbReference>
<sequence>MRNTHEIHNYFYANTLKTCLICNLCDNNYPSNTNLTNLKNHFAKYHVNEYHNYSPEKEIVEVIESGQALPPLVQNQNKRKIIIEEK</sequence>
<comment type="caution">
    <text evidence="1">The sequence shown here is derived from an EMBL/GenBank/DDBJ whole genome shotgun (WGS) entry which is preliminary data.</text>
</comment>
<organism evidence="1 2">
    <name type="scientific">Dentiscutata erythropus</name>
    <dbReference type="NCBI Taxonomy" id="1348616"/>
    <lineage>
        <taxon>Eukaryota</taxon>
        <taxon>Fungi</taxon>
        <taxon>Fungi incertae sedis</taxon>
        <taxon>Mucoromycota</taxon>
        <taxon>Glomeromycotina</taxon>
        <taxon>Glomeromycetes</taxon>
        <taxon>Diversisporales</taxon>
        <taxon>Gigasporaceae</taxon>
        <taxon>Dentiscutata</taxon>
    </lineage>
</organism>
<name>A0A9N9BIE3_9GLOM</name>
<dbReference type="AlphaFoldDB" id="A0A9N9BIE3"/>
<keyword evidence="2" id="KW-1185">Reference proteome</keyword>
<proteinExistence type="predicted"/>
<dbReference type="OrthoDB" id="2459544at2759"/>
<accession>A0A9N9BIE3</accession>
<evidence type="ECO:0000313" key="2">
    <source>
        <dbReference type="Proteomes" id="UP000789405"/>
    </source>
</evidence>
<protein>
    <submittedName>
        <fullName evidence="1">3471_t:CDS:1</fullName>
    </submittedName>
</protein>
<gene>
    <name evidence="1" type="ORF">DERYTH_LOCUS6115</name>
</gene>
<dbReference type="EMBL" id="CAJVPY010002685">
    <property type="protein sequence ID" value="CAG8569069.1"/>
    <property type="molecule type" value="Genomic_DNA"/>
</dbReference>
<reference evidence="1" key="1">
    <citation type="submission" date="2021-06" db="EMBL/GenBank/DDBJ databases">
        <authorList>
            <person name="Kallberg Y."/>
            <person name="Tangrot J."/>
            <person name="Rosling A."/>
        </authorList>
    </citation>
    <scope>NUCLEOTIDE SEQUENCE</scope>
    <source>
        <strain evidence="1">MA453B</strain>
    </source>
</reference>